<dbReference type="Gene3D" id="3.40.50.720">
    <property type="entry name" value="NAD(P)-binding Rossmann-like Domain"/>
    <property type="match status" value="1"/>
</dbReference>
<sequence length="326" mass="37406">MKVGVIGTGKMGENHLKNYLEISDRCEVVGIYDVNEHRASEIASKYGVKYFKDLLELLRNVDAVSIAVPTKYHYEVALVCIDHGVHILLEKPMASQLEEAKNLLRRAETAGIKVQVGHIELYNPLIHLLKERLKDEKIIAIDIHRMQPFDLRMQHVDVVFDLMIHDIYILKELLGSEMIHFNTIGKTSEQMPKHAIVSMLFNNGTVAQLTASYKSQEKIRTIRIFTEKAIFKVDLLRNKIEVNQTTYFSIQNDNVKIPQKLLETIEIPHFNPLKSQLYDFIHSVEMDRTPFVTGEDGMNVLKICSNISDNIKLLSSNYDELTSDEL</sequence>
<keyword evidence="5" id="KW-1185">Reference proteome</keyword>
<gene>
    <name evidence="4" type="ORF">J27TS8_17370</name>
</gene>
<dbReference type="Pfam" id="PF02894">
    <property type="entry name" value="GFO_IDH_MocA_C"/>
    <property type="match status" value="1"/>
</dbReference>
<dbReference type="InterPro" id="IPR051450">
    <property type="entry name" value="Gfo/Idh/MocA_Oxidoreductases"/>
</dbReference>
<protein>
    <submittedName>
        <fullName evidence="4">Oxidoreductase</fullName>
    </submittedName>
</protein>
<dbReference type="Gene3D" id="3.30.360.10">
    <property type="entry name" value="Dihydrodipicolinate Reductase, domain 2"/>
    <property type="match status" value="1"/>
</dbReference>
<accession>A0A920BTE2</accession>
<dbReference type="InterPro" id="IPR000683">
    <property type="entry name" value="Gfo/Idh/MocA-like_OxRdtase_N"/>
</dbReference>
<dbReference type="InterPro" id="IPR004104">
    <property type="entry name" value="Gfo/Idh/MocA-like_OxRdtase_C"/>
</dbReference>
<dbReference type="Proteomes" id="UP000682111">
    <property type="component" value="Unassembled WGS sequence"/>
</dbReference>
<feature type="domain" description="Gfo/Idh/MocA-like oxidoreductase C-terminal" evidence="3">
    <location>
        <begin position="159"/>
        <end position="304"/>
    </location>
</feature>
<dbReference type="AlphaFoldDB" id="A0A920BTE2"/>
<evidence type="ECO:0000259" key="3">
    <source>
        <dbReference type="Pfam" id="PF02894"/>
    </source>
</evidence>
<dbReference type="RefSeq" id="WP_170211337.1">
    <property type="nucleotide sequence ID" value="NZ_BORC01000002.1"/>
</dbReference>
<evidence type="ECO:0000313" key="4">
    <source>
        <dbReference type="EMBL" id="GIN61744.1"/>
    </source>
</evidence>
<dbReference type="EMBL" id="BORC01000002">
    <property type="protein sequence ID" value="GIN61744.1"/>
    <property type="molecule type" value="Genomic_DNA"/>
</dbReference>
<dbReference type="PANTHER" id="PTHR43377">
    <property type="entry name" value="BILIVERDIN REDUCTASE A"/>
    <property type="match status" value="1"/>
</dbReference>
<dbReference type="PANTHER" id="PTHR43377:SF1">
    <property type="entry name" value="BILIVERDIN REDUCTASE A"/>
    <property type="match status" value="1"/>
</dbReference>
<dbReference type="GO" id="GO:0000166">
    <property type="term" value="F:nucleotide binding"/>
    <property type="evidence" value="ECO:0007669"/>
    <property type="project" value="InterPro"/>
</dbReference>
<evidence type="ECO:0000256" key="1">
    <source>
        <dbReference type="ARBA" id="ARBA00010928"/>
    </source>
</evidence>
<organism evidence="4 5">
    <name type="scientific">Robertmurraya siralis</name>
    <dbReference type="NCBI Taxonomy" id="77777"/>
    <lineage>
        <taxon>Bacteria</taxon>
        <taxon>Bacillati</taxon>
        <taxon>Bacillota</taxon>
        <taxon>Bacilli</taxon>
        <taxon>Bacillales</taxon>
        <taxon>Bacillaceae</taxon>
        <taxon>Robertmurraya</taxon>
    </lineage>
</organism>
<reference evidence="4" key="1">
    <citation type="submission" date="2021-03" db="EMBL/GenBank/DDBJ databases">
        <title>Antimicrobial resistance genes in bacteria isolated from Japanese honey, and their potential for conferring macrolide and lincosamide resistance in the American foulbrood pathogen Paenibacillus larvae.</title>
        <authorList>
            <person name="Okamoto M."/>
            <person name="Kumagai M."/>
            <person name="Kanamori H."/>
            <person name="Takamatsu D."/>
        </authorList>
    </citation>
    <scope>NUCLEOTIDE SEQUENCE</scope>
    <source>
        <strain evidence="4">J27TS8</strain>
    </source>
</reference>
<dbReference type="SUPFAM" id="SSF51735">
    <property type="entry name" value="NAD(P)-binding Rossmann-fold domains"/>
    <property type="match status" value="1"/>
</dbReference>
<proteinExistence type="inferred from homology"/>
<name>A0A920BTE2_9BACI</name>
<evidence type="ECO:0000259" key="2">
    <source>
        <dbReference type="Pfam" id="PF01408"/>
    </source>
</evidence>
<evidence type="ECO:0000313" key="5">
    <source>
        <dbReference type="Proteomes" id="UP000682111"/>
    </source>
</evidence>
<feature type="domain" description="Gfo/Idh/MocA-like oxidoreductase N-terminal" evidence="2">
    <location>
        <begin position="1"/>
        <end position="118"/>
    </location>
</feature>
<comment type="caution">
    <text evidence="4">The sequence shown here is derived from an EMBL/GenBank/DDBJ whole genome shotgun (WGS) entry which is preliminary data.</text>
</comment>
<comment type="similarity">
    <text evidence="1">Belongs to the Gfo/Idh/MocA family.</text>
</comment>
<dbReference type="SUPFAM" id="SSF55347">
    <property type="entry name" value="Glyceraldehyde-3-phosphate dehydrogenase-like, C-terminal domain"/>
    <property type="match status" value="1"/>
</dbReference>
<dbReference type="Pfam" id="PF01408">
    <property type="entry name" value="GFO_IDH_MocA"/>
    <property type="match status" value="1"/>
</dbReference>
<dbReference type="InterPro" id="IPR036291">
    <property type="entry name" value="NAD(P)-bd_dom_sf"/>
</dbReference>